<sequence length="211" mass="23811">MEPRGAPEFILEAFADPNSVRDVVRGILNLIFFLRFFPTVPPRTRDVLGLDLAYVAEDEIETLIEQRVTTLVRQLEAERSQPHHANHSLQHASSGSGNGGSGRGQVAVKFFEKRRRKAWYPLRSDDEVCWENWVIKVTVADPKTEGERAKVRKATVTTLNNTVFKIITLVNAHKDHIPPITTTDSNPFPYEININPHKSAESGWAARIGIY</sequence>
<protein>
    <recommendedName>
        <fullName evidence="2">Autophagy-related protein 101</fullName>
    </recommendedName>
</protein>
<dbReference type="AlphaFoldDB" id="A0AA39Y4L4"/>
<evidence type="ECO:0000313" key="6">
    <source>
        <dbReference type="Proteomes" id="UP001174936"/>
    </source>
</evidence>
<keyword evidence="3" id="KW-0072">Autophagy</keyword>
<dbReference type="GO" id="GO:0000407">
    <property type="term" value="C:phagophore assembly site"/>
    <property type="evidence" value="ECO:0007669"/>
    <property type="project" value="TreeGrafter"/>
</dbReference>
<gene>
    <name evidence="5" type="ORF">B0T16DRAFT_150125</name>
</gene>
<dbReference type="GO" id="GO:0019901">
    <property type="term" value="F:protein kinase binding"/>
    <property type="evidence" value="ECO:0007669"/>
    <property type="project" value="TreeGrafter"/>
</dbReference>
<evidence type="ECO:0000313" key="5">
    <source>
        <dbReference type="EMBL" id="KAK0645947.1"/>
    </source>
</evidence>
<accession>A0AA39Y4L4</accession>
<dbReference type="GO" id="GO:1990316">
    <property type="term" value="C:Atg1/ULK1 kinase complex"/>
    <property type="evidence" value="ECO:0007669"/>
    <property type="project" value="TreeGrafter"/>
</dbReference>
<dbReference type="InterPro" id="IPR012445">
    <property type="entry name" value="ATG101"/>
</dbReference>
<organism evidence="5 6">
    <name type="scientific">Cercophora newfieldiana</name>
    <dbReference type="NCBI Taxonomy" id="92897"/>
    <lineage>
        <taxon>Eukaryota</taxon>
        <taxon>Fungi</taxon>
        <taxon>Dikarya</taxon>
        <taxon>Ascomycota</taxon>
        <taxon>Pezizomycotina</taxon>
        <taxon>Sordariomycetes</taxon>
        <taxon>Sordariomycetidae</taxon>
        <taxon>Sordariales</taxon>
        <taxon>Lasiosphaeriaceae</taxon>
        <taxon>Cercophora</taxon>
    </lineage>
</organism>
<comment type="similarity">
    <text evidence="1">Belongs to the ATG101 family.</text>
</comment>
<dbReference type="PANTHER" id="PTHR13292">
    <property type="entry name" value="AUTOPHAGY-RELATED PROTEIN 101"/>
    <property type="match status" value="1"/>
</dbReference>
<evidence type="ECO:0000256" key="3">
    <source>
        <dbReference type="ARBA" id="ARBA00023006"/>
    </source>
</evidence>
<dbReference type="PANTHER" id="PTHR13292:SF0">
    <property type="entry name" value="AUTOPHAGY-RELATED PROTEIN 101"/>
    <property type="match status" value="1"/>
</dbReference>
<evidence type="ECO:0000256" key="4">
    <source>
        <dbReference type="SAM" id="MobiDB-lite"/>
    </source>
</evidence>
<comment type="caution">
    <text evidence="5">The sequence shown here is derived from an EMBL/GenBank/DDBJ whole genome shotgun (WGS) entry which is preliminary data.</text>
</comment>
<reference evidence="5" key="1">
    <citation type="submission" date="2023-06" db="EMBL/GenBank/DDBJ databases">
        <title>Genome-scale phylogeny and comparative genomics of the fungal order Sordariales.</title>
        <authorList>
            <consortium name="Lawrence Berkeley National Laboratory"/>
            <person name="Hensen N."/>
            <person name="Bonometti L."/>
            <person name="Westerberg I."/>
            <person name="Brannstrom I.O."/>
            <person name="Guillou S."/>
            <person name="Cros-Aarteil S."/>
            <person name="Calhoun S."/>
            <person name="Haridas S."/>
            <person name="Kuo A."/>
            <person name="Mondo S."/>
            <person name="Pangilinan J."/>
            <person name="Riley R."/>
            <person name="Labutti K."/>
            <person name="Andreopoulos B."/>
            <person name="Lipzen A."/>
            <person name="Chen C."/>
            <person name="Yanf M."/>
            <person name="Daum C."/>
            <person name="Ng V."/>
            <person name="Clum A."/>
            <person name="Steindorff A."/>
            <person name="Ohm R."/>
            <person name="Martin F."/>
            <person name="Silar P."/>
            <person name="Natvig D."/>
            <person name="Lalanne C."/>
            <person name="Gautier V."/>
            <person name="Ament-Velasquez S.L."/>
            <person name="Kruys A."/>
            <person name="Hutchinson M.I."/>
            <person name="Powell A.J."/>
            <person name="Barry K."/>
            <person name="Miller A.N."/>
            <person name="Grigoriev I.V."/>
            <person name="Debuchy R."/>
            <person name="Gladieux P."/>
            <person name="Thoren M.H."/>
            <person name="Johannesson H."/>
        </authorList>
    </citation>
    <scope>NUCLEOTIDE SEQUENCE</scope>
    <source>
        <strain evidence="5">SMH2532-1</strain>
    </source>
</reference>
<feature type="region of interest" description="Disordered" evidence="4">
    <location>
        <begin position="76"/>
        <end position="103"/>
    </location>
</feature>
<dbReference type="GO" id="GO:0000045">
    <property type="term" value="P:autophagosome assembly"/>
    <property type="evidence" value="ECO:0007669"/>
    <property type="project" value="TreeGrafter"/>
</dbReference>
<evidence type="ECO:0000256" key="2">
    <source>
        <dbReference type="ARBA" id="ARBA00018874"/>
    </source>
</evidence>
<name>A0AA39Y4L4_9PEZI</name>
<dbReference type="EMBL" id="JAULSV010000004">
    <property type="protein sequence ID" value="KAK0645947.1"/>
    <property type="molecule type" value="Genomic_DNA"/>
</dbReference>
<dbReference type="Proteomes" id="UP001174936">
    <property type="component" value="Unassembled WGS sequence"/>
</dbReference>
<proteinExistence type="inferred from homology"/>
<dbReference type="Pfam" id="PF07855">
    <property type="entry name" value="ATG101"/>
    <property type="match status" value="1"/>
</dbReference>
<keyword evidence="6" id="KW-1185">Reference proteome</keyword>
<evidence type="ECO:0000256" key="1">
    <source>
        <dbReference type="ARBA" id="ARBA00007130"/>
    </source>
</evidence>